<keyword evidence="2" id="KW-0813">Transport</keyword>
<dbReference type="InterPro" id="IPR020846">
    <property type="entry name" value="MFS_dom"/>
</dbReference>
<keyword evidence="5 7" id="KW-0472">Membrane</keyword>
<sequence>MGAAAEVSGADRDIPTTESDSVTNEKAVFKNTDSDAVESAGWDETTTKKLIRKIDVTLIPFLALLYLLSFLDRTNIGNARLDTLEKDLKLDSARLQYNDALAIFFPFYVAAEVPSNMAMKRFRPSIWIPSIMVAWGVCTTLMGIVHNYAGLMAVRAILGIAEGGLFPGITYYITMWYRRHECGLRMAIFFSAATAAGAFGGLLARGIVEMRGVGGLSGWQWIFILEGILTVFVAIAAYFIMQDYPSTAKFLTEEERAEVSARLKRDRSSLADEFDMKYFWAALKDWKIWVHMFITIGVYTGLYSYSLFLPTIINDLGTATSPEMAQLMTVPPYIVACLFCIGAGWHADKRGERGIYMIGFMIMAIVGLICLIATANAGVRYLGCFLLASGIYPNVPQGVAWNGNNIGGSLKRGVGIAMHVGFGNLGGTVSAYLFLTKDRPRYYPGFATLLGCQAMAAILSIFMTIYLRRENARRDREYKPPSEYTEEERVAEREKGDNASFFRYTI</sequence>
<gene>
    <name evidence="9" type="ORF">QBC36DRAFT_246875</name>
</gene>
<feature type="transmembrane region" description="Helical" evidence="7">
    <location>
        <begin position="325"/>
        <end position="347"/>
    </location>
</feature>
<comment type="caution">
    <text evidence="9">The sequence shown here is derived from an EMBL/GenBank/DDBJ whole genome shotgun (WGS) entry which is preliminary data.</text>
</comment>
<feature type="domain" description="Major facilitator superfamily (MFS) profile" evidence="8">
    <location>
        <begin position="58"/>
        <end position="472"/>
    </location>
</feature>
<name>A0AAN6VZP2_9PEZI</name>
<dbReference type="GO" id="GO:0022857">
    <property type="term" value="F:transmembrane transporter activity"/>
    <property type="evidence" value="ECO:0007669"/>
    <property type="project" value="InterPro"/>
</dbReference>
<dbReference type="EMBL" id="MU866395">
    <property type="protein sequence ID" value="KAK4172759.1"/>
    <property type="molecule type" value="Genomic_DNA"/>
</dbReference>
<keyword evidence="10" id="KW-1185">Reference proteome</keyword>
<feature type="region of interest" description="Disordered" evidence="6">
    <location>
        <begin position="1"/>
        <end position="23"/>
    </location>
</feature>
<dbReference type="FunFam" id="1.20.1250.20:FF:000034">
    <property type="entry name" value="MFS general substrate transporter"/>
    <property type="match status" value="1"/>
</dbReference>
<evidence type="ECO:0000256" key="4">
    <source>
        <dbReference type="ARBA" id="ARBA00022989"/>
    </source>
</evidence>
<evidence type="ECO:0000256" key="1">
    <source>
        <dbReference type="ARBA" id="ARBA00004141"/>
    </source>
</evidence>
<accession>A0AAN6VZP2</accession>
<feature type="transmembrane region" description="Helical" evidence="7">
    <location>
        <begin position="126"/>
        <end position="146"/>
    </location>
</feature>
<feature type="transmembrane region" description="Helical" evidence="7">
    <location>
        <begin position="380"/>
        <end position="401"/>
    </location>
</feature>
<dbReference type="SUPFAM" id="SSF103473">
    <property type="entry name" value="MFS general substrate transporter"/>
    <property type="match status" value="1"/>
</dbReference>
<dbReference type="Gene3D" id="1.20.1250.20">
    <property type="entry name" value="MFS general substrate transporter like domains"/>
    <property type="match status" value="2"/>
</dbReference>
<evidence type="ECO:0000256" key="2">
    <source>
        <dbReference type="ARBA" id="ARBA00022448"/>
    </source>
</evidence>
<evidence type="ECO:0000256" key="3">
    <source>
        <dbReference type="ARBA" id="ARBA00022692"/>
    </source>
</evidence>
<protein>
    <submittedName>
        <fullName evidence="9">High-affinity nicotinic acid transporter</fullName>
    </submittedName>
</protein>
<proteinExistence type="predicted"/>
<keyword evidence="3 7" id="KW-0812">Transmembrane</keyword>
<dbReference type="AlphaFoldDB" id="A0AAN6VZP2"/>
<dbReference type="Pfam" id="PF07690">
    <property type="entry name" value="MFS_1"/>
    <property type="match status" value="1"/>
</dbReference>
<feature type="transmembrane region" description="Helical" evidence="7">
    <location>
        <begin position="54"/>
        <end position="71"/>
    </location>
</feature>
<dbReference type="GO" id="GO:0016020">
    <property type="term" value="C:membrane"/>
    <property type="evidence" value="ECO:0007669"/>
    <property type="project" value="UniProtKB-SubCell"/>
</dbReference>
<dbReference type="PANTHER" id="PTHR43791">
    <property type="entry name" value="PERMEASE-RELATED"/>
    <property type="match status" value="1"/>
</dbReference>
<reference evidence="9" key="1">
    <citation type="journal article" date="2023" name="Mol. Phylogenet. Evol.">
        <title>Genome-scale phylogeny and comparative genomics of the fungal order Sordariales.</title>
        <authorList>
            <person name="Hensen N."/>
            <person name="Bonometti L."/>
            <person name="Westerberg I."/>
            <person name="Brannstrom I.O."/>
            <person name="Guillou S."/>
            <person name="Cros-Aarteil S."/>
            <person name="Calhoun S."/>
            <person name="Haridas S."/>
            <person name="Kuo A."/>
            <person name="Mondo S."/>
            <person name="Pangilinan J."/>
            <person name="Riley R."/>
            <person name="LaButti K."/>
            <person name="Andreopoulos B."/>
            <person name="Lipzen A."/>
            <person name="Chen C."/>
            <person name="Yan M."/>
            <person name="Daum C."/>
            <person name="Ng V."/>
            <person name="Clum A."/>
            <person name="Steindorff A."/>
            <person name="Ohm R.A."/>
            <person name="Martin F."/>
            <person name="Silar P."/>
            <person name="Natvig D.O."/>
            <person name="Lalanne C."/>
            <person name="Gautier V."/>
            <person name="Ament-Velasquez S.L."/>
            <person name="Kruys A."/>
            <person name="Hutchinson M.I."/>
            <person name="Powell A.J."/>
            <person name="Barry K."/>
            <person name="Miller A.N."/>
            <person name="Grigoriev I.V."/>
            <person name="Debuchy R."/>
            <person name="Gladieux P."/>
            <person name="Hiltunen Thoren M."/>
            <person name="Johannesson H."/>
        </authorList>
    </citation>
    <scope>NUCLEOTIDE SEQUENCE</scope>
    <source>
        <strain evidence="9">CBS 892.96</strain>
    </source>
</reference>
<dbReference type="InterPro" id="IPR011701">
    <property type="entry name" value="MFS"/>
</dbReference>
<reference evidence="9" key="2">
    <citation type="submission" date="2023-05" db="EMBL/GenBank/DDBJ databases">
        <authorList>
            <consortium name="Lawrence Berkeley National Laboratory"/>
            <person name="Steindorff A."/>
            <person name="Hensen N."/>
            <person name="Bonometti L."/>
            <person name="Westerberg I."/>
            <person name="Brannstrom I.O."/>
            <person name="Guillou S."/>
            <person name="Cros-Aarteil S."/>
            <person name="Calhoun S."/>
            <person name="Haridas S."/>
            <person name="Kuo A."/>
            <person name="Mondo S."/>
            <person name="Pangilinan J."/>
            <person name="Riley R."/>
            <person name="Labutti K."/>
            <person name="Andreopoulos B."/>
            <person name="Lipzen A."/>
            <person name="Chen C."/>
            <person name="Yanf M."/>
            <person name="Daum C."/>
            <person name="Ng V."/>
            <person name="Clum A."/>
            <person name="Ohm R."/>
            <person name="Martin F."/>
            <person name="Silar P."/>
            <person name="Natvig D."/>
            <person name="Lalanne C."/>
            <person name="Gautier V."/>
            <person name="Ament-Velasquez S.L."/>
            <person name="Kruys A."/>
            <person name="Hutchinson M.I."/>
            <person name="Powell A.J."/>
            <person name="Barry K."/>
            <person name="Miller A.N."/>
            <person name="Grigoriev I.V."/>
            <person name="Debuchy R."/>
            <person name="Gladieux P."/>
            <person name="Thoren M.H."/>
            <person name="Johannesson H."/>
        </authorList>
    </citation>
    <scope>NUCLEOTIDE SEQUENCE</scope>
    <source>
        <strain evidence="9">CBS 892.96</strain>
    </source>
</reference>
<keyword evidence="4 7" id="KW-1133">Transmembrane helix</keyword>
<comment type="subcellular location">
    <subcellularLocation>
        <location evidence="1">Membrane</location>
        <topology evidence="1">Multi-pass membrane protein</topology>
    </subcellularLocation>
</comment>
<organism evidence="9 10">
    <name type="scientific">Triangularia setosa</name>
    <dbReference type="NCBI Taxonomy" id="2587417"/>
    <lineage>
        <taxon>Eukaryota</taxon>
        <taxon>Fungi</taxon>
        <taxon>Dikarya</taxon>
        <taxon>Ascomycota</taxon>
        <taxon>Pezizomycotina</taxon>
        <taxon>Sordariomycetes</taxon>
        <taxon>Sordariomycetidae</taxon>
        <taxon>Sordariales</taxon>
        <taxon>Podosporaceae</taxon>
        <taxon>Triangularia</taxon>
    </lineage>
</organism>
<feature type="transmembrane region" description="Helical" evidence="7">
    <location>
        <begin position="186"/>
        <end position="207"/>
    </location>
</feature>
<feature type="transmembrane region" description="Helical" evidence="7">
    <location>
        <begin position="446"/>
        <end position="467"/>
    </location>
</feature>
<evidence type="ECO:0000256" key="7">
    <source>
        <dbReference type="SAM" id="Phobius"/>
    </source>
</evidence>
<dbReference type="InterPro" id="IPR036259">
    <property type="entry name" value="MFS_trans_sf"/>
</dbReference>
<feature type="transmembrane region" description="Helical" evidence="7">
    <location>
        <begin position="413"/>
        <end position="434"/>
    </location>
</feature>
<feature type="transmembrane region" description="Helical" evidence="7">
    <location>
        <begin position="354"/>
        <end position="374"/>
    </location>
</feature>
<dbReference type="Proteomes" id="UP001302321">
    <property type="component" value="Unassembled WGS sequence"/>
</dbReference>
<evidence type="ECO:0000313" key="10">
    <source>
        <dbReference type="Proteomes" id="UP001302321"/>
    </source>
</evidence>
<dbReference type="FunFam" id="1.20.1250.20:FF:000068">
    <property type="entry name" value="MFS general substrate transporter"/>
    <property type="match status" value="1"/>
</dbReference>
<feature type="transmembrane region" description="Helical" evidence="7">
    <location>
        <begin position="219"/>
        <end position="241"/>
    </location>
</feature>
<evidence type="ECO:0000259" key="8">
    <source>
        <dbReference type="PROSITE" id="PS50850"/>
    </source>
</evidence>
<feature type="transmembrane region" description="Helical" evidence="7">
    <location>
        <begin position="152"/>
        <end position="174"/>
    </location>
</feature>
<dbReference type="PANTHER" id="PTHR43791:SF57">
    <property type="entry name" value="MAJOR FACILITATOR SUPERFAMILY (MFS) PROFILE DOMAIN-CONTAINING PROTEIN"/>
    <property type="match status" value="1"/>
</dbReference>
<feature type="transmembrane region" description="Helical" evidence="7">
    <location>
        <begin position="286"/>
        <end position="305"/>
    </location>
</feature>
<evidence type="ECO:0000256" key="6">
    <source>
        <dbReference type="SAM" id="MobiDB-lite"/>
    </source>
</evidence>
<dbReference type="PROSITE" id="PS50850">
    <property type="entry name" value="MFS"/>
    <property type="match status" value="1"/>
</dbReference>
<evidence type="ECO:0000256" key="5">
    <source>
        <dbReference type="ARBA" id="ARBA00023136"/>
    </source>
</evidence>
<evidence type="ECO:0000313" key="9">
    <source>
        <dbReference type="EMBL" id="KAK4172759.1"/>
    </source>
</evidence>